<dbReference type="PANTHER" id="PTHR35449">
    <property type="entry name" value="PROTEIN SIX6OS1"/>
    <property type="match status" value="1"/>
</dbReference>
<evidence type="ECO:0000313" key="1">
    <source>
        <dbReference type="EMBL" id="PNJ70628.1"/>
    </source>
</evidence>
<accession>A0A2J8WLI7</accession>
<dbReference type="GO" id="GO:0000801">
    <property type="term" value="C:central element"/>
    <property type="evidence" value="ECO:0007669"/>
    <property type="project" value="TreeGrafter"/>
</dbReference>
<gene>
    <name evidence="1" type="ORF">CR201_G0009741</name>
</gene>
<comment type="caution">
    <text evidence="1">The sequence shown here is derived from an EMBL/GenBank/DDBJ whole genome shotgun (WGS) entry which is preliminary data.</text>
</comment>
<dbReference type="PANTHER" id="PTHR35449:SF1">
    <property type="entry name" value="PROTEIN SIX6OS1"/>
    <property type="match status" value="1"/>
</dbReference>
<protein>
    <submittedName>
        <fullName evidence="1">C14orf39 isoform 1</fullName>
    </submittedName>
</protein>
<dbReference type="GO" id="GO:0007129">
    <property type="term" value="P:homologous chromosome pairing at meiosis"/>
    <property type="evidence" value="ECO:0007669"/>
    <property type="project" value="TreeGrafter"/>
</dbReference>
<feature type="non-terminal residue" evidence="1">
    <location>
        <position position="69"/>
    </location>
</feature>
<feature type="non-terminal residue" evidence="1">
    <location>
        <position position="1"/>
    </location>
</feature>
<name>A0A2J8WLI7_PONAB</name>
<sequence>NLFDSSVFDTEISSDQFDEHYSARNLNPLSSEQEIEETKCFKNEGKKGHHELENLGRIHRRGKIELGLY</sequence>
<proteinExistence type="predicted"/>
<dbReference type="EMBL" id="NDHI03003386">
    <property type="protein sequence ID" value="PNJ70628.1"/>
    <property type="molecule type" value="Genomic_DNA"/>
</dbReference>
<dbReference type="GO" id="GO:0007283">
    <property type="term" value="P:spermatogenesis"/>
    <property type="evidence" value="ECO:0007669"/>
    <property type="project" value="TreeGrafter"/>
</dbReference>
<dbReference type="GO" id="GO:0010705">
    <property type="term" value="P:meiotic DNA double-strand break processing involved in reciprocal meiotic recombination"/>
    <property type="evidence" value="ECO:0007669"/>
    <property type="project" value="TreeGrafter"/>
</dbReference>
<dbReference type="AlphaFoldDB" id="A0A2J8WLI7"/>
<reference evidence="1" key="1">
    <citation type="submission" date="2017-12" db="EMBL/GenBank/DDBJ databases">
        <title>High-resolution comparative analysis of great ape genomes.</title>
        <authorList>
            <person name="Pollen A."/>
            <person name="Hastie A."/>
            <person name="Hormozdiari F."/>
            <person name="Dougherty M."/>
            <person name="Liu R."/>
            <person name="Chaisson M."/>
            <person name="Hoppe E."/>
            <person name="Hill C."/>
            <person name="Pang A."/>
            <person name="Hillier L."/>
            <person name="Baker C."/>
            <person name="Armstrong J."/>
            <person name="Shendure J."/>
            <person name="Paten B."/>
            <person name="Wilson R."/>
            <person name="Chao H."/>
            <person name="Schneider V."/>
            <person name="Ventura M."/>
            <person name="Kronenberg Z."/>
            <person name="Murali S."/>
            <person name="Gordon D."/>
            <person name="Cantsilieris S."/>
            <person name="Munson K."/>
            <person name="Nelson B."/>
            <person name="Raja A."/>
            <person name="Underwood J."/>
            <person name="Diekhans M."/>
            <person name="Fiddes I."/>
            <person name="Haussler D."/>
            <person name="Eichler E."/>
        </authorList>
    </citation>
    <scope>NUCLEOTIDE SEQUENCE [LARGE SCALE GENOMIC DNA]</scope>
    <source>
        <strain evidence="1">Susie</strain>
    </source>
</reference>
<dbReference type="GO" id="GO:0048477">
    <property type="term" value="P:oogenesis"/>
    <property type="evidence" value="ECO:0007669"/>
    <property type="project" value="TreeGrafter"/>
</dbReference>
<dbReference type="Pfam" id="PF15676">
    <property type="entry name" value="S6OS1"/>
    <property type="match status" value="1"/>
</dbReference>
<organism evidence="1">
    <name type="scientific">Pongo abelii</name>
    <name type="common">Sumatran orangutan</name>
    <name type="synonym">Pongo pygmaeus abelii</name>
    <dbReference type="NCBI Taxonomy" id="9601"/>
    <lineage>
        <taxon>Eukaryota</taxon>
        <taxon>Metazoa</taxon>
        <taxon>Chordata</taxon>
        <taxon>Craniata</taxon>
        <taxon>Vertebrata</taxon>
        <taxon>Euteleostomi</taxon>
        <taxon>Mammalia</taxon>
        <taxon>Eutheria</taxon>
        <taxon>Euarchontoglires</taxon>
        <taxon>Primates</taxon>
        <taxon>Haplorrhini</taxon>
        <taxon>Catarrhini</taxon>
        <taxon>Hominidae</taxon>
        <taxon>Pongo</taxon>
    </lineage>
</organism>
<dbReference type="InterPro" id="IPR031380">
    <property type="entry name" value="SIX6OS1"/>
</dbReference>